<dbReference type="GO" id="GO:0035556">
    <property type="term" value="P:intracellular signal transduction"/>
    <property type="evidence" value="ECO:0007669"/>
    <property type="project" value="InterPro"/>
</dbReference>
<dbReference type="GO" id="GO:0030313">
    <property type="term" value="C:cell envelope"/>
    <property type="evidence" value="ECO:0007669"/>
    <property type="project" value="UniProtKB-SubCell"/>
</dbReference>
<evidence type="ECO:0000256" key="1">
    <source>
        <dbReference type="ARBA" id="ARBA00004196"/>
    </source>
</evidence>
<keyword evidence="5 7" id="KW-1133">Transmembrane helix</keyword>
<comment type="subcellular location">
    <subcellularLocation>
        <location evidence="1">Cell envelope</location>
    </subcellularLocation>
</comment>
<dbReference type="CDD" id="cd07302">
    <property type="entry name" value="CHD"/>
    <property type="match status" value="1"/>
</dbReference>
<dbReference type="Gene3D" id="3.30.70.1230">
    <property type="entry name" value="Nucleotide cyclase"/>
    <property type="match status" value="1"/>
</dbReference>
<dbReference type="Proteomes" id="UP000002432">
    <property type="component" value="Chromosome"/>
</dbReference>
<feature type="domain" description="Guanylate cyclase" evidence="8">
    <location>
        <begin position="468"/>
        <end position="602"/>
    </location>
</feature>
<feature type="transmembrane region" description="Helical" evidence="7">
    <location>
        <begin position="14"/>
        <end position="33"/>
    </location>
</feature>
<name>Q1IJR6_KORVE</name>
<dbReference type="PANTHER" id="PTHR43081">
    <property type="entry name" value="ADENYLATE CYCLASE, TERMINAL-DIFFERENTIATION SPECIFIC-RELATED"/>
    <property type="match status" value="1"/>
</dbReference>
<dbReference type="eggNOG" id="COG2114">
    <property type="taxonomic scope" value="Bacteria"/>
</dbReference>
<feature type="transmembrane region" description="Helical" evidence="7">
    <location>
        <begin position="405"/>
        <end position="428"/>
    </location>
</feature>
<feature type="transmembrane region" description="Helical" evidence="7">
    <location>
        <begin position="378"/>
        <end position="399"/>
    </location>
</feature>
<protein>
    <submittedName>
        <fullName evidence="9">Adenylate/guanylate cyclase</fullName>
    </submittedName>
</protein>
<dbReference type="Pfam" id="PF00211">
    <property type="entry name" value="Guanylate_cyc"/>
    <property type="match status" value="1"/>
</dbReference>
<dbReference type="InterPro" id="IPR001054">
    <property type="entry name" value="A/G_cyclase"/>
</dbReference>
<dbReference type="GO" id="GO:0006171">
    <property type="term" value="P:cAMP biosynthetic process"/>
    <property type="evidence" value="ECO:0007669"/>
    <property type="project" value="TreeGrafter"/>
</dbReference>
<evidence type="ECO:0000256" key="5">
    <source>
        <dbReference type="ARBA" id="ARBA00022989"/>
    </source>
</evidence>
<evidence type="ECO:0000256" key="4">
    <source>
        <dbReference type="ARBA" id="ARBA00022692"/>
    </source>
</evidence>
<reference evidence="9 10" key="1">
    <citation type="journal article" date="2009" name="Appl. Environ. Microbiol.">
        <title>Three genomes from the phylum Acidobacteria provide insight into the lifestyles of these microorganisms in soils.</title>
        <authorList>
            <person name="Ward N.L."/>
            <person name="Challacombe J.F."/>
            <person name="Janssen P.H."/>
            <person name="Henrissat B."/>
            <person name="Coutinho P.M."/>
            <person name="Wu M."/>
            <person name="Xie G."/>
            <person name="Haft D.H."/>
            <person name="Sait M."/>
            <person name="Badger J."/>
            <person name="Barabote R.D."/>
            <person name="Bradley B."/>
            <person name="Brettin T.S."/>
            <person name="Brinkac L.M."/>
            <person name="Bruce D."/>
            <person name="Creasy T."/>
            <person name="Daugherty S.C."/>
            <person name="Davidsen T.M."/>
            <person name="DeBoy R.T."/>
            <person name="Detter J.C."/>
            <person name="Dodson R.J."/>
            <person name="Durkin A.S."/>
            <person name="Ganapathy A."/>
            <person name="Gwinn-Giglio M."/>
            <person name="Han C.S."/>
            <person name="Khouri H."/>
            <person name="Kiss H."/>
            <person name="Kothari S.P."/>
            <person name="Madupu R."/>
            <person name="Nelson K.E."/>
            <person name="Nelson W.C."/>
            <person name="Paulsen I."/>
            <person name="Penn K."/>
            <person name="Ren Q."/>
            <person name="Rosovitz M.J."/>
            <person name="Selengut J.D."/>
            <person name="Shrivastava S."/>
            <person name="Sullivan S.A."/>
            <person name="Tapia R."/>
            <person name="Thompson L.S."/>
            <person name="Watkins K.L."/>
            <person name="Yang Q."/>
            <person name="Yu C."/>
            <person name="Zafar N."/>
            <person name="Zhou L."/>
            <person name="Kuske C.R."/>
        </authorList>
    </citation>
    <scope>NUCLEOTIDE SEQUENCE [LARGE SCALE GENOMIC DNA]</scope>
    <source>
        <strain evidence="9 10">Ellin345</strain>
    </source>
</reference>
<dbReference type="SUPFAM" id="SSF55073">
    <property type="entry name" value="Nucleotide cyclase"/>
    <property type="match status" value="1"/>
</dbReference>
<proteinExistence type="inferred from homology"/>
<dbReference type="GO" id="GO:0004016">
    <property type="term" value="F:adenylate cyclase activity"/>
    <property type="evidence" value="ECO:0007669"/>
    <property type="project" value="UniProtKB-ARBA"/>
</dbReference>
<dbReference type="Pfam" id="PF05226">
    <property type="entry name" value="CHASE2"/>
    <property type="match status" value="1"/>
</dbReference>
<dbReference type="InterPro" id="IPR007890">
    <property type="entry name" value="CHASE2"/>
</dbReference>
<dbReference type="OrthoDB" id="127505at2"/>
<dbReference type="STRING" id="204669.Acid345_3884"/>
<dbReference type="RefSeq" id="WP_011524683.1">
    <property type="nucleotide sequence ID" value="NC_008009.1"/>
</dbReference>
<dbReference type="EnsemblBacteria" id="ABF42884">
    <property type="protein sequence ID" value="ABF42884"/>
    <property type="gene ID" value="Acid345_3884"/>
</dbReference>
<dbReference type="HOGENOM" id="CLU_000445_85_1_0"/>
<accession>Q1IJR6</accession>
<comment type="similarity">
    <text evidence="2">Belongs to the adenylyl cyclase class-3 family.</text>
</comment>
<evidence type="ECO:0000313" key="9">
    <source>
        <dbReference type="EMBL" id="ABF42884.1"/>
    </source>
</evidence>
<organism evidence="9 10">
    <name type="scientific">Koribacter versatilis (strain Ellin345)</name>
    <dbReference type="NCBI Taxonomy" id="204669"/>
    <lineage>
        <taxon>Bacteria</taxon>
        <taxon>Pseudomonadati</taxon>
        <taxon>Acidobacteriota</taxon>
        <taxon>Terriglobia</taxon>
        <taxon>Terriglobales</taxon>
        <taxon>Candidatus Korobacteraceae</taxon>
        <taxon>Candidatus Korobacter</taxon>
    </lineage>
</organism>
<dbReference type="AlphaFoldDB" id="Q1IJR6"/>
<evidence type="ECO:0000313" key="10">
    <source>
        <dbReference type="Proteomes" id="UP000002432"/>
    </source>
</evidence>
<evidence type="ECO:0000256" key="3">
    <source>
        <dbReference type="ARBA" id="ARBA00022475"/>
    </source>
</evidence>
<dbReference type="FunFam" id="3.30.70.1230:FF:000016">
    <property type="entry name" value="Adenylate/guanylate cyclase domain-containing protein"/>
    <property type="match status" value="1"/>
</dbReference>
<dbReference type="eggNOG" id="COG4252">
    <property type="taxonomic scope" value="Bacteria"/>
</dbReference>
<evidence type="ECO:0000256" key="2">
    <source>
        <dbReference type="ARBA" id="ARBA00005381"/>
    </source>
</evidence>
<dbReference type="InterPro" id="IPR029787">
    <property type="entry name" value="Nucleotide_cyclase"/>
</dbReference>
<feature type="transmembrane region" description="Helical" evidence="7">
    <location>
        <begin position="353"/>
        <end position="371"/>
    </location>
</feature>
<dbReference type="SMART" id="SM01080">
    <property type="entry name" value="CHASE2"/>
    <property type="match status" value="1"/>
</dbReference>
<keyword evidence="4 7" id="KW-0812">Transmembrane</keyword>
<evidence type="ECO:0000256" key="7">
    <source>
        <dbReference type="SAM" id="Phobius"/>
    </source>
</evidence>
<dbReference type="EMBL" id="CP000360">
    <property type="protein sequence ID" value="ABF42884.1"/>
    <property type="molecule type" value="Genomic_DNA"/>
</dbReference>
<dbReference type="InterPro" id="IPR050697">
    <property type="entry name" value="Adenylyl/Guanylyl_Cyclase_3/4"/>
</dbReference>
<dbReference type="PROSITE" id="PS50125">
    <property type="entry name" value="GUANYLATE_CYCLASE_2"/>
    <property type="match status" value="1"/>
</dbReference>
<sequence length="667" mass="73003">MAAAPRKQSRAQRLFQRGAALAAVFTAVLLIGVENTKPMRWLETGTYDARMTWSLDPSRADKSIVILDIDNPSFEILKESFGRWPWTRMAWAGAIDYMADGHPKVIAFDFKFGGSEDPKVDQAFAESIRSGRNVLLGFSFDPAQIEDVSDVKNRKLALLARESLSDSHILGEHFPPADQSLNVPLDILAKASAGMGCLNAVYDDDGAVRRMPLGCNYGDLAFRTLDTRAVDYVRGHDASRFIRDGRYGDSTGERIPVDANGHLLVWFHGRPHGTYERVPFWKLVCSAAPDSCPNLKEPIPPSYFKDKIVLVGASASGSFELHSTPVGDAPGVFDRAAAIDNLLHGEGILIAPLWQHWILIAIMALVGWMVLTRLGVSVVGAPVMLSILGVYAVLAAAVFRVEHLWLPMVSPLSAGALAYISAGGVRYVTTGRELRATRHALERHMSPQLAQYALEHGDNLAGERRELTIFFSDIRSFTTLTESLRDHPDKLLALLNEYLTAMCEVIFKYEGVVDKFIGDGILAHWGAFTEGKNHALLAAQASLEMLDRLKQMNADWAAQGRDQLAIGIGLNTGEVTFGNVGAGQKTEFTVIGDPVNLASRLEGLNKEHHTSIIISEFTLEHLRGLVQTRELGGVKVKGKTIETQIYELQGLATSQEPVPAQTVGSRA</sequence>
<keyword evidence="10" id="KW-1185">Reference proteome</keyword>
<keyword evidence="6 7" id="KW-0472">Membrane</keyword>
<evidence type="ECO:0000256" key="6">
    <source>
        <dbReference type="ARBA" id="ARBA00023136"/>
    </source>
</evidence>
<dbReference type="SMART" id="SM00044">
    <property type="entry name" value="CYCc"/>
    <property type="match status" value="1"/>
</dbReference>
<keyword evidence="3" id="KW-1003">Cell membrane</keyword>
<dbReference type="PANTHER" id="PTHR43081:SF1">
    <property type="entry name" value="ADENYLATE CYCLASE, TERMINAL-DIFFERENTIATION SPECIFIC"/>
    <property type="match status" value="1"/>
</dbReference>
<dbReference type="KEGG" id="aba:Acid345_3884"/>
<gene>
    <name evidence="9" type="ordered locus">Acid345_3884</name>
</gene>
<evidence type="ECO:0000259" key="8">
    <source>
        <dbReference type="PROSITE" id="PS50125"/>
    </source>
</evidence>